<dbReference type="CDD" id="cd00022">
    <property type="entry name" value="BIR"/>
    <property type="match status" value="2"/>
</dbReference>
<dbReference type="EMBL" id="JARBDR010000337">
    <property type="protein sequence ID" value="KAJ8315722.1"/>
    <property type="molecule type" value="Genomic_DNA"/>
</dbReference>
<evidence type="ECO:0000256" key="1">
    <source>
        <dbReference type="SAM" id="MobiDB-lite"/>
    </source>
</evidence>
<dbReference type="InterPro" id="IPR050784">
    <property type="entry name" value="IAP"/>
</dbReference>
<feature type="region of interest" description="Disordered" evidence="1">
    <location>
        <begin position="226"/>
        <end position="245"/>
    </location>
</feature>
<dbReference type="InterPro" id="IPR001370">
    <property type="entry name" value="BIR_rpt"/>
</dbReference>
<dbReference type="SUPFAM" id="SSF57924">
    <property type="entry name" value="Inhibitor of apoptosis (IAP) repeat"/>
    <property type="match status" value="2"/>
</dbReference>
<organism evidence="3 4">
    <name type="scientific">Tegillarca granosa</name>
    <name type="common">Malaysian cockle</name>
    <name type="synonym">Anadara granosa</name>
    <dbReference type="NCBI Taxonomy" id="220873"/>
    <lineage>
        <taxon>Eukaryota</taxon>
        <taxon>Metazoa</taxon>
        <taxon>Spiralia</taxon>
        <taxon>Lophotrochozoa</taxon>
        <taxon>Mollusca</taxon>
        <taxon>Bivalvia</taxon>
        <taxon>Autobranchia</taxon>
        <taxon>Pteriomorphia</taxon>
        <taxon>Arcoida</taxon>
        <taxon>Arcoidea</taxon>
        <taxon>Arcidae</taxon>
        <taxon>Tegillarca</taxon>
    </lineage>
</organism>
<protein>
    <recommendedName>
        <fullName evidence="5">BIRC2_3</fullName>
    </recommendedName>
</protein>
<feature type="compositionally biased region" description="Basic and acidic residues" evidence="1">
    <location>
        <begin position="612"/>
        <end position="628"/>
    </location>
</feature>
<feature type="region of interest" description="Disordered" evidence="1">
    <location>
        <begin position="579"/>
        <end position="643"/>
    </location>
</feature>
<evidence type="ECO:0008006" key="5">
    <source>
        <dbReference type="Google" id="ProtNLM"/>
    </source>
</evidence>
<sequence>MENYILILLLVTSGICFVDCHFGIARKLLETFNICRDVQNLKTYQALLMKLRESRLSIIMNSYMIYNRSNNSYSKRLFNGFLLKNASFASSDISEARTCNDTIVAESILHKHGDFNIHTNVDVTNDTCCHDIFQLSKMFESMHFPISFIGLMCLCFQLCFHPCFQTFADLLQSFCGLNIGTGKTNLTLQIQKIIHEKQNKYFSKFFSKLCDLCNRDMIDSLLKKELSPRPQQSMEDENLDQEGNSFGHKRTYYPCRRCFRMLTAKRLFQQNRNEIFGLFPEPKHKNIHDLYYQGFCEVTYQIQASRQTLCDSLKLFISRALLFSDLYNTLDIVAANAYQAKTLPIPLKSNHIIHEQLNAAESAVVEEAEITSSLEKTSGNKKEDREKSDDLLSAIRGTDVSAWARDNVTLYPVYKQTLDSFFKQSVEENLGNNSNAYKFEMIRLATFSNFGAHIPASSVSLAKAGFYATGSSNECKCFSCGISYSNWREWDNPFDIHRQISPSCSFINGTETDNICIQKHGDSTSSGNGNSNMGCNGISETTSSITENLQSANTVLQNGSMNTSEQPAVNQLNQSHTREHAIGNLNNTEETTRVRTPQMPSRNIPDLANSNERSESTRMSEQQRRKQTDNAQSGSRSANHDKYNQLGINFDKPKYPSYAVLLIRVSSFHGWPSGNGQEPKSLALAGFFYAVNSYSDYCRCFFCGGGLRNWDHGDDPWVEHGHCFAFYVLLTG</sequence>
<reference evidence="3 4" key="1">
    <citation type="submission" date="2022-12" db="EMBL/GenBank/DDBJ databases">
        <title>Chromosome-level genome of Tegillarca granosa.</title>
        <authorList>
            <person name="Kim J."/>
        </authorList>
    </citation>
    <scope>NUCLEOTIDE SEQUENCE [LARGE SCALE GENOMIC DNA]</scope>
    <source>
        <strain evidence="3">Teg-2019</strain>
        <tissue evidence="3">Adductor muscle</tissue>
    </source>
</reference>
<dbReference type="Pfam" id="PF00653">
    <property type="entry name" value="BIR"/>
    <property type="match status" value="2"/>
</dbReference>
<dbReference type="PROSITE" id="PS50143">
    <property type="entry name" value="BIR_REPEAT_2"/>
    <property type="match status" value="2"/>
</dbReference>
<dbReference type="SMART" id="SM00238">
    <property type="entry name" value="BIR"/>
    <property type="match status" value="2"/>
</dbReference>
<feature type="chain" id="PRO_5045323979" description="BIRC2_3" evidence="2">
    <location>
        <begin position="21"/>
        <end position="732"/>
    </location>
</feature>
<gene>
    <name evidence="3" type="ORF">KUTeg_007872</name>
</gene>
<keyword evidence="4" id="KW-1185">Reference proteome</keyword>
<evidence type="ECO:0000256" key="2">
    <source>
        <dbReference type="SAM" id="SignalP"/>
    </source>
</evidence>
<dbReference type="PANTHER" id="PTHR10044">
    <property type="entry name" value="INHIBITOR OF APOPTOSIS"/>
    <property type="match status" value="1"/>
</dbReference>
<feature type="compositionally biased region" description="Polar residues" evidence="1">
    <location>
        <begin position="584"/>
        <end position="601"/>
    </location>
</feature>
<accession>A0ABQ9FGR3</accession>
<dbReference type="Gene3D" id="1.10.1170.10">
    <property type="entry name" value="Inhibitor Of Apoptosis Protein (2mihbC-IAP-1), Chain A"/>
    <property type="match status" value="2"/>
</dbReference>
<dbReference type="PANTHER" id="PTHR10044:SF139">
    <property type="entry name" value="DEATH-ASSOCIATED INHIBITOR OF APOPTOSIS 2"/>
    <property type="match status" value="1"/>
</dbReference>
<name>A0ABQ9FGR3_TEGGR</name>
<evidence type="ECO:0000313" key="4">
    <source>
        <dbReference type="Proteomes" id="UP001217089"/>
    </source>
</evidence>
<feature type="signal peptide" evidence="2">
    <location>
        <begin position="1"/>
        <end position="20"/>
    </location>
</feature>
<dbReference type="Proteomes" id="UP001217089">
    <property type="component" value="Unassembled WGS sequence"/>
</dbReference>
<proteinExistence type="predicted"/>
<comment type="caution">
    <text evidence="3">The sequence shown here is derived from an EMBL/GenBank/DDBJ whole genome shotgun (WGS) entry which is preliminary data.</text>
</comment>
<keyword evidence="2" id="KW-0732">Signal</keyword>
<evidence type="ECO:0000313" key="3">
    <source>
        <dbReference type="EMBL" id="KAJ8315722.1"/>
    </source>
</evidence>